<gene>
    <name evidence="7" type="ORF">SAMN02745910_03288</name>
</gene>
<dbReference type="PANTHER" id="PTHR33931">
    <property type="entry name" value="HOLIN-LIKE PROTEIN CIDA-RELATED"/>
    <property type="match status" value="1"/>
</dbReference>
<evidence type="ECO:0000256" key="1">
    <source>
        <dbReference type="ARBA" id="ARBA00004651"/>
    </source>
</evidence>
<reference evidence="7 8" key="1">
    <citation type="submission" date="2016-10" db="EMBL/GenBank/DDBJ databases">
        <authorList>
            <person name="Varghese N."/>
            <person name="Submissions S."/>
        </authorList>
    </citation>
    <scope>NUCLEOTIDE SEQUENCE [LARGE SCALE GENOMIC DNA]</scope>
    <source>
        <strain evidence="7 8">DSM 13796</strain>
    </source>
</reference>
<evidence type="ECO:0000256" key="2">
    <source>
        <dbReference type="ARBA" id="ARBA00022475"/>
    </source>
</evidence>
<evidence type="ECO:0000313" key="7">
    <source>
        <dbReference type="EMBL" id="SFQ76139.1"/>
    </source>
</evidence>
<evidence type="ECO:0000256" key="6">
    <source>
        <dbReference type="SAM" id="Phobius"/>
    </source>
</evidence>
<feature type="transmembrane region" description="Helical" evidence="6">
    <location>
        <begin position="12"/>
        <end position="30"/>
    </location>
</feature>
<dbReference type="Pfam" id="PF03788">
    <property type="entry name" value="LrgA"/>
    <property type="match status" value="1"/>
</dbReference>
<proteinExistence type="predicted"/>
<keyword evidence="8" id="KW-1185">Reference proteome</keyword>
<dbReference type="InterPro" id="IPR005538">
    <property type="entry name" value="LrgA/CidA"/>
</dbReference>
<dbReference type="NCBIfam" id="NF002460">
    <property type="entry name" value="PRK01658.1"/>
    <property type="match status" value="1"/>
</dbReference>
<evidence type="ECO:0000256" key="5">
    <source>
        <dbReference type="ARBA" id="ARBA00023136"/>
    </source>
</evidence>
<accession>A0A1I6B5E8</accession>
<keyword evidence="3 6" id="KW-0812">Transmembrane</keyword>
<sequence length="144" mass="16128">MFLREEQLFLMKGIRIILQITILYVFSIVGEALHHFLHIPIPGSIIGLILLIICLSYKIVPVKIVEDGASFLLSFLPLLFIPSMVGIINYPSLFSISGGILFLIVVMSTIITMIAAGVASQFIETKTKKRKKRKECNKHLSRSV</sequence>
<dbReference type="Proteomes" id="UP000182762">
    <property type="component" value="Unassembled WGS sequence"/>
</dbReference>
<evidence type="ECO:0000313" key="8">
    <source>
        <dbReference type="Proteomes" id="UP000182762"/>
    </source>
</evidence>
<keyword evidence="5 6" id="KW-0472">Membrane</keyword>
<dbReference type="PANTHER" id="PTHR33931:SF6">
    <property type="entry name" value="INTEGRAL MEMBRANE PROTEIN YXZK-RELATED"/>
    <property type="match status" value="1"/>
</dbReference>
<evidence type="ECO:0000256" key="3">
    <source>
        <dbReference type="ARBA" id="ARBA00022692"/>
    </source>
</evidence>
<keyword evidence="2" id="KW-1003">Cell membrane</keyword>
<name>A0A1I6B5E8_9BACI</name>
<feature type="transmembrane region" description="Helical" evidence="6">
    <location>
        <begin position="69"/>
        <end position="88"/>
    </location>
</feature>
<comment type="caution">
    <text evidence="7">The sequence shown here is derived from an EMBL/GenBank/DDBJ whole genome shotgun (WGS) entry which is preliminary data.</text>
</comment>
<organism evidence="7 8">
    <name type="scientific">Priestia endophytica DSM 13796</name>
    <dbReference type="NCBI Taxonomy" id="1121089"/>
    <lineage>
        <taxon>Bacteria</taxon>
        <taxon>Bacillati</taxon>
        <taxon>Bacillota</taxon>
        <taxon>Bacilli</taxon>
        <taxon>Bacillales</taxon>
        <taxon>Bacillaceae</taxon>
        <taxon>Priestia</taxon>
    </lineage>
</organism>
<feature type="transmembrane region" description="Helical" evidence="6">
    <location>
        <begin position="100"/>
        <end position="123"/>
    </location>
</feature>
<protein>
    <submittedName>
        <fullName evidence="7">Holin-like protein</fullName>
    </submittedName>
</protein>
<comment type="subcellular location">
    <subcellularLocation>
        <location evidence="1">Cell membrane</location>
        <topology evidence="1">Multi-pass membrane protein</topology>
    </subcellularLocation>
</comment>
<keyword evidence="4 6" id="KW-1133">Transmembrane helix</keyword>
<evidence type="ECO:0000256" key="4">
    <source>
        <dbReference type="ARBA" id="ARBA00022989"/>
    </source>
</evidence>
<dbReference type="EMBL" id="FOXX01000008">
    <property type="protein sequence ID" value="SFQ76139.1"/>
    <property type="molecule type" value="Genomic_DNA"/>
</dbReference>
<feature type="transmembrane region" description="Helical" evidence="6">
    <location>
        <begin position="36"/>
        <end position="57"/>
    </location>
</feature>